<dbReference type="Proteomes" id="UP001215598">
    <property type="component" value="Unassembled WGS sequence"/>
</dbReference>
<accession>A0AAD7KH21</accession>
<gene>
    <name evidence="2" type="ORF">B0H16DRAFT_1709254</name>
</gene>
<sequence>MHYPPIRRTVRFNPRPLHWRCGTECIPNGLYHRPYHPDFEDKDVVLDDMDEREFESSVDLEEYLGNFYRNIKPLCIDLPPLRDVPDEDIPAIAARFKSKTEPDTLLSFRRRVGVFVGERFAALPPDLREKVTLPELQIPRLTEAEILKYRVALADMLSMQSELIELKVWVSMFSEIGEYCGTSLSIAAHSHLIYRLSIITDVTTLFSNFLHRFSASESRTDNKALSKRDNGVPQDGVPQDSVRSTPPLLTKVKQRPRPPP</sequence>
<feature type="region of interest" description="Disordered" evidence="1">
    <location>
        <begin position="220"/>
        <end position="260"/>
    </location>
</feature>
<proteinExistence type="predicted"/>
<evidence type="ECO:0000313" key="2">
    <source>
        <dbReference type="EMBL" id="KAJ7784547.1"/>
    </source>
</evidence>
<organism evidence="2 3">
    <name type="scientific">Mycena metata</name>
    <dbReference type="NCBI Taxonomy" id="1033252"/>
    <lineage>
        <taxon>Eukaryota</taxon>
        <taxon>Fungi</taxon>
        <taxon>Dikarya</taxon>
        <taxon>Basidiomycota</taxon>
        <taxon>Agaricomycotina</taxon>
        <taxon>Agaricomycetes</taxon>
        <taxon>Agaricomycetidae</taxon>
        <taxon>Agaricales</taxon>
        <taxon>Marasmiineae</taxon>
        <taxon>Mycenaceae</taxon>
        <taxon>Mycena</taxon>
    </lineage>
</organism>
<evidence type="ECO:0000256" key="1">
    <source>
        <dbReference type="SAM" id="MobiDB-lite"/>
    </source>
</evidence>
<reference evidence="2" key="1">
    <citation type="submission" date="2023-03" db="EMBL/GenBank/DDBJ databases">
        <title>Massive genome expansion in bonnet fungi (Mycena s.s.) driven by repeated elements and novel gene families across ecological guilds.</title>
        <authorList>
            <consortium name="Lawrence Berkeley National Laboratory"/>
            <person name="Harder C.B."/>
            <person name="Miyauchi S."/>
            <person name="Viragh M."/>
            <person name="Kuo A."/>
            <person name="Thoen E."/>
            <person name="Andreopoulos B."/>
            <person name="Lu D."/>
            <person name="Skrede I."/>
            <person name="Drula E."/>
            <person name="Henrissat B."/>
            <person name="Morin E."/>
            <person name="Kohler A."/>
            <person name="Barry K."/>
            <person name="LaButti K."/>
            <person name="Morin E."/>
            <person name="Salamov A."/>
            <person name="Lipzen A."/>
            <person name="Mereny Z."/>
            <person name="Hegedus B."/>
            <person name="Baldrian P."/>
            <person name="Stursova M."/>
            <person name="Weitz H."/>
            <person name="Taylor A."/>
            <person name="Grigoriev I.V."/>
            <person name="Nagy L.G."/>
            <person name="Martin F."/>
            <person name="Kauserud H."/>
        </authorList>
    </citation>
    <scope>NUCLEOTIDE SEQUENCE</scope>
    <source>
        <strain evidence="2">CBHHK182m</strain>
    </source>
</reference>
<dbReference type="EMBL" id="JARKIB010000002">
    <property type="protein sequence ID" value="KAJ7784547.1"/>
    <property type="molecule type" value="Genomic_DNA"/>
</dbReference>
<feature type="compositionally biased region" description="Basic and acidic residues" evidence="1">
    <location>
        <begin position="220"/>
        <end position="230"/>
    </location>
</feature>
<comment type="caution">
    <text evidence="2">The sequence shown here is derived from an EMBL/GenBank/DDBJ whole genome shotgun (WGS) entry which is preliminary data.</text>
</comment>
<name>A0AAD7KH21_9AGAR</name>
<dbReference type="AlphaFoldDB" id="A0AAD7KH21"/>
<evidence type="ECO:0000313" key="3">
    <source>
        <dbReference type="Proteomes" id="UP001215598"/>
    </source>
</evidence>
<protein>
    <submittedName>
        <fullName evidence="2">Uncharacterized protein</fullName>
    </submittedName>
</protein>
<keyword evidence="3" id="KW-1185">Reference proteome</keyword>